<feature type="domain" description="Ketosynthase family 3 (KS3)" evidence="3">
    <location>
        <begin position="8"/>
        <end position="402"/>
    </location>
</feature>
<dbReference type="Pfam" id="PF02801">
    <property type="entry name" value="Ketoacyl-synt_C"/>
    <property type="match status" value="2"/>
</dbReference>
<proteinExistence type="inferred from homology"/>
<dbReference type="InterPro" id="IPR014030">
    <property type="entry name" value="Ketoacyl_synth_N"/>
</dbReference>
<dbReference type="PANTHER" id="PTHR43775:SF51">
    <property type="entry name" value="INACTIVE PHENOLPHTHIOCEROL SYNTHESIS POLYKETIDE SYNTHASE TYPE I PKS1-RELATED"/>
    <property type="match status" value="1"/>
</dbReference>
<gene>
    <name evidence="4" type="ORF">SS37A_37710</name>
</gene>
<evidence type="ECO:0000256" key="1">
    <source>
        <dbReference type="ARBA" id="ARBA00022679"/>
    </source>
</evidence>
<keyword evidence="5" id="KW-1185">Reference proteome</keyword>
<dbReference type="InterPro" id="IPR014031">
    <property type="entry name" value="Ketoacyl_synth_C"/>
</dbReference>
<dbReference type="Gene3D" id="3.40.47.10">
    <property type="match status" value="2"/>
</dbReference>
<sequence>MQREPFTIEPVAIVGVGCLHPWGAGIDAFRRLLADERPEFAPYPIDRFWRAPPAVRARLSRRRGAFFGELGVDLRQFRIPKVYDRAVSTITPMLMQAARDCVRDAGYGDEGSGLPKETVDVIVGTCFGLDSALTNALKIHGLTWLADGDPAAVEAGREALRARFGSSSHDRLGEMSSSIASRIGAMYGWRGRIMAMEDGDSTGYAALRTAILSLAERQSDAALIATGQRFESVLAPLVLAAKGFDGDSAGAGAPLCEGAVALLLKRLEDARRDGDRIRAVVAGIAARRTDALEFRYAGSDDAARECAREACFQAGLDIADVASVECVVPGLRHAGAATAAAAFPGRPLTCATSALGHGFANAGLTGIVAAILSLDDEDAPKKPLAVFGVGLGGLTWTVILDRRDKPRSAGGPFAEPASAPEPIAVVGLGGCFGPSLGRSAYWEALCAGADGIGRISDRVLPRGAAFSGGAARALTSYAENGGELNADWEIHRFDAKRLRLFPKRVAALDVAHRIALSVAAEALDDFGLDAGRRADLGKAMVVCASPLCLARERELSNRLHSPELGSVLGPDESRLADAERAAEEIDSFTLDGLLAGNIAALISSCFQLSAETMAIEAACASSLAAVHVGMQALRLGYADFVVAGGVELPVNMRDLILCSTQLMLSRDKIAPFAANADGFSPGDGAGMFVLRRLSDARRDNDPIYGCIIGVGASSDAASMTAPDPQGQALAIRRAFADGRASPDSIAYVEAHGTGTRIGDGVEISALRDVYGGGARRDPLLIGSVKSNIGHAFAAAGAAGLMKTLLALNSETVPPTLLRRELNPDLALAAIPGAIVSKPRPWPASDGPRRAAINSFGTGGVNFHILVEAP</sequence>
<dbReference type="RefSeq" id="WP_281932213.1">
    <property type="nucleotide sequence ID" value="NZ_AP027143.1"/>
</dbReference>
<name>A0ABN6VNT9_9HYPH</name>
<feature type="domain" description="Ketosynthase family 3 (KS3)" evidence="3">
    <location>
        <begin position="420"/>
        <end position="868"/>
    </location>
</feature>
<dbReference type="InterPro" id="IPR016039">
    <property type="entry name" value="Thiolase-like"/>
</dbReference>
<evidence type="ECO:0000313" key="5">
    <source>
        <dbReference type="Proteomes" id="UP001317629"/>
    </source>
</evidence>
<accession>A0ABN6VNT9</accession>
<evidence type="ECO:0000256" key="2">
    <source>
        <dbReference type="RuleBase" id="RU003694"/>
    </source>
</evidence>
<dbReference type="PANTHER" id="PTHR43775">
    <property type="entry name" value="FATTY ACID SYNTHASE"/>
    <property type="match status" value="1"/>
</dbReference>
<keyword evidence="4" id="KW-0614">Plasmid</keyword>
<reference evidence="4 5" key="1">
    <citation type="journal article" date="2023" name="Int. J. Syst. Evol. Microbiol.">
        <title>Methylocystis iwaonis sp. nov., a type II methane-oxidizing bacterium from surface soil of a rice paddy field in Japan, and emended description of the genus Methylocystis (ex Whittenbury et al. 1970) Bowman et al. 1993.</title>
        <authorList>
            <person name="Kaise H."/>
            <person name="Sawadogo J.B."/>
            <person name="Alam M.S."/>
            <person name="Ueno C."/>
            <person name="Dianou D."/>
            <person name="Shinjo R."/>
            <person name="Asakawa S."/>
        </authorList>
    </citation>
    <scope>NUCLEOTIDE SEQUENCE [LARGE SCALE GENOMIC DNA]</scope>
    <source>
        <strain evidence="4 5">SS37A-Re</strain>
    </source>
</reference>
<dbReference type="InterPro" id="IPR020841">
    <property type="entry name" value="PKS_Beta-ketoAc_synthase_dom"/>
</dbReference>
<dbReference type="CDD" id="cd00833">
    <property type="entry name" value="PKS"/>
    <property type="match status" value="1"/>
</dbReference>
<dbReference type="Pfam" id="PF00109">
    <property type="entry name" value="ketoacyl-synt"/>
    <property type="match status" value="2"/>
</dbReference>
<keyword evidence="1 2" id="KW-0808">Transferase</keyword>
<protein>
    <submittedName>
        <fullName evidence="4">Polyketide synthase</fullName>
    </submittedName>
</protein>
<dbReference type="PROSITE" id="PS52004">
    <property type="entry name" value="KS3_2"/>
    <property type="match status" value="2"/>
</dbReference>
<dbReference type="SUPFAM" id="SSF53901">
    <property type="entry name" value="Thiolase-like"/>
    <property type="match status" value="3"/>
</dbReference>
<dbReference type="EMBL" id="AP027143">
    <property type="protein sequence ID" value="BDV36241.1"/>
    <property type="molecule type" value="Genomic_DNA"/>
</dbReference>
<dbReference type="SMART" id="SM00825">
    <property type="entry name" value="PKS_KS"/>
    <property type="match status" value="1"/>
</dbReference>
<evidence type="ECO:0000313" key="4">
    <source>
        <dbReference type="EMBL" id="BDV36241.1"/>
    </source>
</evidence>
<dbReference type="Proteomes" id="UP001317629">
    <property type="component" value="Plasmid pSS37A-Re-1"/>
</dbReference>
<geneLocation type="plasmid" evidence="4 5">
    <name>pSS37A-Re-1</name>
</geneLocation>
<organism evidence="4 5">
    <name type="scientific">Methylocystis iwaonis</name>
    <dbReference type="NCBI Taxonomy" id="2885079"/>
    <lineage>
        <taxon>Bacteria</taxon>
        <taxon>Pseudomonadati</taxon>
        <taxon>Pseudomonadota</taxon>
        <taxon>Alphaproteobacteria</taxon>
        <taxon>Hyphomicrobiales</taxon>
        <taxon>Methylocystaceae</taxon>
        <taxon>Methylocystis</taxon>
    </lineage>
</organism>
<evidence type="ECO:0000259" key="3">
    <source>
        <dbReference type="PROSITE" id="PS52004"/>
    </source>
</evidence>
<comment type="similarity">
    <text evidence="2">Belongs to the thiolase-like superfamily. Beta-ketoacyl-ACP synthases family.</text>
</comment>
<dbReference type="InterPro" id="IPR050091">
    <property type="entry name" value="PKS_NRPS_Biosynth_Enz"/>
</dbReference>